<dbReference type="InterPro" id="IPR010347">
    <property type="entry name" value="Tdp1"/>
</dbReference>
<dbReference type="GeneID" id="100367934"/>
<name>A0ABM0MM99_SACKO</name>
<keyword evidence="1" id="KW-1185">Reference proteome</keyword>
<evidence type="ECO:0000313" key="1">
    <source>
        <dbReference type="Proteomes" id="UP000694865"/>
    </source>
</evidence>
<dbReference type="Gene3D" id="3.30.870.10">
    <property type="entry name" value="Endonuclease Chain A"/>
    <property type="match status" value="1"/>
</dbReference>
<dbReference type="Proteomes" id="UP000694865">
    <property type="component" value="Unplaced"/>
</dbReference>
<organism evidence="1 2">
    <name type="scientific">Saccoglossus kowalevskii</name>
    <name type="common">Acorn worm</name>
    <dbReference type="NCBI Taxonomy" id="10224"/>
    <lineage>
        <taxon>Eukaryota</taxon>
        <taxon>Metazoa</taxon>
        <taxon>Hemichordata</taxon>
        <taxon>Enteropneusta</taxon>
        <taxon>Harrimaniidae</taxon>
        <taxon>Saccoglossus</taxon>
    </lineage>
</organism>
<proteinExistence type="predicted"/>
<protein>
    <submittedName>
        <fullName evidence="2">Uncharacterized protein LOC100367934</fullName>
    </submittedName>
</protein>
<dbReference type="RefSeq" id="XP_006821140.1">
    <property type="nucleotide sequence ID" value="XM_006821077.1"/>
</dbReference>
<sequence length="459" mass="52472">MVPIHLIYQTPVVDFENRAYSFIALLGKLSSLNQASLSGTERKDYESQLKLNEMKIVYPSNVQETSAFVFQNGFEKMSYCDSKFYTRQYMFHNEDPVFGKVAWNSRIMSRFCEVSDVNPKTQAARKFGWLFVGSFDLSCNSWGEVSVKDRGVCIWSYQSYELGVLHIPQKVNTPEGPQLWSPDFSTIVLPYNETTLVKYPQYAYPIMQRPDSHHPQLVGRLFFKGSTVFIQDTFPRNKQEEDFIGDPQLNKNNWNAARASCYHDTPARLRQTTINKCPGFVPEIGSLIVFHVSPPSMNPFQSGRRSKSQQGLNVLWICDYMYPERHEKTEMENGESKDDLCMNFAQLPLSDGPNGADAPTEIPKQTNQPTMVRYTGMKVIGLEADPYTLTISSPGAFEVKRPERRDVFLKKMLYNIHGVDVTKPSVQAQRRLRRARALLVSTKKKMLDVKTAGGLDRKN</sequence>
<dbReference type="SUPFAM" id="SSF56024">
    <property type="entry name" value="Phospholipase D/nuclease"/>
    <property type="match status" value="1"/>
</dbReference>
<gene>
    <name evidence="2" type="primary">LOC100367934</name>
</gene>
<accession>A0ABM0MM99</accession>
<dbReference type="Pfam" id="PF06087">
    <property type="entry name" value="Tyr-DNA_phospho"/>
    <property type="match status" value="1"/>
</dbReference>
<reference evidence="2" key="1">
    <citation type="submission" date="2025-08" db="UniProtKB">
        <authorList>
            <consortium name="RefSeq"/>
        </authorList>
    </citation>
    <scope>IDENTIFICATION</scope>
    <source>
        <tissue evidence="2">Testes</tissue>
    </source>
</reference>
<evidence type="ECO:0000313" key="2">
    <source>
        <dbReference type="RefSeq" id="XP_006821140.1"/>
    </source>
</evidence>